<dbReference type="NCBIfam" id="TIGR01845">
    <property type="entry name" value="outer_NodT"/>
    <property type="match status" value="1"/>
</dbReference>
<keyword evidence="5" id="KW-0998">Cell outer membrane</keyword>
<evidence type="ECO:0000256" key="5">
    <source>
        <dbReference type="ARBA" id="ARBA00023237"/>
    </source>
</evidence>
<dbReference type="InterPro" id="IPR010131">
    <property type="entry name" value="MdtP/NodT-like"/>
</dbReference>
<dbReference type="InterPro" id="IPR003423">
    <property type="entry name" value="OMP_efflux"/>
</dbReference>
<dbReference type="Pfam" id="PF02321">
    <property type="entry name" value="OEP"/>
    <property type="match status" value="2"/>
</dbReference>
<keyword evidence="2 7" id="KW-1134">Transmembrane beta strand</keyword>
<dbReference type="Gene3D" id="2.20.200.10">
    <property type="entry name" value="Outer membrane efflux proteins (OEP)"/>
    <property type="match status" value="1"/>
</dbReference>
<evidence type="ECO:0000256" key="8">
    <source>
        <dbReference type="SAM" id="Coils"/>
    </source>
</evidence>
<comment type="similarity">
    <text evidence="1 7">Belongs to the outer membrane factor (OMF) (TC 1.B.17) family.</text>
</comment>
<sequence length="480" mass="53427">MNDRLSFLLGLAILLQGCSIEPFVPAADPAFPSSYRNASPDEPNNVDVRWWRVYRDPVLDHLVESVLERNPYTRFGELHVAEGHANVLGARADLLPNMNFGASRDESHTSTNTPLGELLQQGTIAGQSNRITSNTTWQIDLWGRIAQSVELAKAKLGVAEATRRSVALVLVREVAVAYWQFRAAEADHSLLEQIRAERQEAVRLIGMRLDIGLNTEQDLIEAKVRLARVEAEMHEAAVKRDMNEQELAILMVVDVKDFRVPSPVEYALPDIPEVAPGLPAIVLARRPDLMDSSERLRALIAQERIAETAFYPSISLTSRYGFASQDLSDIAKHSSREFSFVPISLSLPIFDAGRNRANLEAARLRYQQQVNVHKVNILIALRQVDDALSQVRAARERLRILDEALTASQRRANVAEARYAVGQNNYVEVNQARDGALSLQRKLVRSRIDGLMATTMLMEALGGGWNESLEGERGTVAKAD</sequence>
<dbReference type="SUPFAM" id="SSF56954">
    <property type="entry name" value="Outer membrane efflux proteins (OEP)"/>
    <property type="match status" value="1"/>
</dbReference>
<dbReference type="RefSeq" id="WP_376947864.1">
    <property type="nucleotide sequence ID" value="NZ_CP171449.1"/>
</dbReference>
<feature type="coiled-coil region" evidence="8">
    <location>
        <begin position="219"/>
        <end position="246"/>
    </location>
</feature>
<evidence type="ECO:0000313" key="9">
    <source>
        <dbReference type="EMBL" id="MFC0711127.1"/>
    </source>
</evidence>
<dbReference type="EMBL" id="JBHLSS010000105">
    <property type="protein sequence ID" value="MFC0711127.1"/>
    <property type="molecule type" value="Genomic_DNA"/>
</dbReference>
<gene>
    <name evidence="9" type="ORF">ACFFGX_16735</name>
</gene>
<evidence type="ECO:0000256" key="3">
    <source>
        <dbReference type="ARBA" id="ARBA00022692"/>
    </source>
</evidence>
<keyword evidence="7" id="KW-0472">Membrane</keyword>
<protein>
    <submittedName>
        <fullName evidence="9">Efflux transporter outer membrane subunit</fullName>
    </submittedName>
</protein>
<proteinExistence type="inferred from homology"/>
<name>A0ABV6SNL9_AZOPA</name>
<keyword evidence="3 7" id="KW-0812">Transmembrane</keyword>
<feature type="coiled-coil region" evidence="8">
    <location>
        <begin position="384"/>
        <end position="411"/>
    </location>
</feature>
<evidence type="ECO:0000256" key="1">
    <source>
        <dbReference type="ARBA" id="ARBA00007613"/>
    </source>
</evidence>
<dbReference type="Proteomes" id="UP001589891">
    <property type="component" value="Unassembled WGS sequence"/>
</dbReference>
<dbReference type="PANTHER" id="PTHR30203">
    <property type="entry name" value="OUTER MEMBRANE CATION EFFLUX PROTEIN"/>
    <property type="match status" value="1"/>
</dbReference>
<evidence type="ECO:0000256" key="4">
    <source>
        <dbReference type="ARBA" id="ARBA00023139"/>
    </source>
</evidence>
<evidence type="ECO:0000313" key="10">
    <source>
        <dbReference type="Proteomes" id="UP001589891"/>
    </source>
</evidence>
<evidence type="ECO:0000256" key="6">
    <source>
        <dbReference type="ARBA" id="ARBA00023288"/>
    </source>
</evidence>
<keyword evidence="8" id="KW-0175">Coiled coil</keyword>
<dbReference type="Gene3D" id="1.20.1600.10">
    <property type="entry name" value="Outer membrane efflux proteins (OEP)"/>
    <property type="match status" value="1"/>
</dbReference>
<comment type="subcellular location">
    <subcellularLocation>
        <location evidence="7">Cell outer membrane</location>
        <topology evidence="7">Lipid-anchor</topology>
    </subcellularLocation>
</comment>
<keyword evidence="4 7" id="KW-0564">Palmitate</keyword>
<dbReference type="PROSITE" id="PS51257">
    <property type="entry name" value="PROKAR_LIPOPROTEIN"/>
    <property type="match status" value="1"/>
</dbReference>
<keyword evidence="10" id="KW-1185">Reference proteome</keyword>
<accession>A0ABV6SNL9</accession>
<evidence type="ECO:0000256" key="2">
    <source>
        <dbReference type="ARBA" id="ARBA00022452"/>
    </source>
</evidence>
<keyword evidence="6 7" id="KW-0449">Lipoprotein</keyword>
<comment type="caution">
    <text evidence="9">The sequence shown here is derived from an EMBL/GenBank/DDBJ whole genome shotgun (WGS) entry which is preliminary data.</text>
</comment>
<organism evidence="9 10">
    <name type="scientific">Azorhizophilus paspali</name>
    <name type="common">Azotobacter paspali</name>
    <dbReference type="NCBI Taxonomy" id="69963"/>
    <lineage>
        <taxon>Bacteria</taxon>
        <taxon>Pseudomonadati</taxon>
        <taxon>Pseudomonadota</taxon>
        <taxon>Gammaproteobacteria</taxon>
        <taxon>Pseudomonadales</taxon>
        <taxon>Pseudomonadaceae</taxon>
        <taxon>Azorhizophilus</taxon>
    </lineage>
</organism>
<evidence type="ECO:0000256" key="7">
    <source>
        <dbReference type="RuleBase" id="RU362097"/>
    </source>
</evidence>
<reference evidence="9 10" key="1">
    <citation type="submission" date="2024-09" db="EMBL/GenBank/DDBJ databases">
        <authorList>
            <person name="Sun Q."/>
            <person name="Mori K."/>
        </authorList>
    </citation>
    <scope>NUCLEOTIDE SEQUENCE [LARGE SCALE GENOMIC DNA]</scope>
    <source>
        <strain evidence="9 10">NCAIM B.01794</strain>
    </source>
</reference>